<accession>A0A0F6W7P2</accession>
<evidence type="ECO:0000313" key="1">
    <source>
        <dbReference type="EMBL" id="AKF09606.1"/>
    </source>
</evidence>
<dbReference type="AlphaFoldDB" id="A0A0F6W7P2"/>
<dbReference type="EMBL" id="CP011125">
    <property type="protein sequence ID" value="AKF09606.1"/>
    <property type="molecule type" value="Genomic_DNA"/>
</dbReference>
<sequence>MREAISAYAPDEVAERALQVALERASLTGVPRSPRALRRFVELWLRAEIVARLGEEAADGVSDRLARVIAAIDWRDGGAPTANGATWSPDEGGAKRPRVIVISSDVRLAAGIRLELEGRAVVVGHPELGEAIRVGALGSAPCALVLDGRSADAIAKDALRAEGASIVAVLAWGTKEDLAQRARDVLGRDVPVVRCGEEVTVEELALLLGARLGLRG</sequence>
<evidence type="ECO:0000313" key="2">
    <source>
        <dbReference type="Proteomes" id="UP000034883"/>
    </source>
</evidence>
<organism evidence="1 2">
    <name type="scientific">Sandaracinus amylolyticus</name>
    <dbReference type="NCBI Taxonomy" id="927083"/>
    <lineage>
        <taxon>Bacteria</taxon>
        <taxon>Pseudomonadati</taxon>
        <taxon>Myxococcota</taxon>
        <taxon>Polyangia</taxon>
        <taxon>Polyangiales</taxon>
        <taxon>Sandaracinaceae</taxon>
        <taxon>Sandaracinus</taxon>
    </lineage>
</organism>
<keyword evidence="2" id="KW-1185">Reference proteome</keyword>
<name>A0A0F6W7P2_9BACT</name>
<dbReference type="Proteomes" id="UP000034883">
    <property type="component" value="Chromosome"/>
</dbReference>
<protein>
    <submittedName>
        <fullName evidence="1">Uncharacterized protein</fullName>
    </submittedName>
</protein>
<dbReference type="KEGG" id="samy:DB32_006755"/>
<reference evidence="1 2" key="1">
    <citation type="submission" date="2015-03" db="EMBL/GenBank/DDBJ databases">
        <title>Genome assembly of Sandaracinus amylolyticus DSM 53668.</title>
        <authorList>
            <person name="Sharma G."/>
            <person name="Subramanian S."/>
        </authorList>
    </citation>
    <scope>NUCLEOTIDE SEQUENCE [LARGE SCALE GENOMIC DNA]</scope>
    <source>
        <strain evidence="1 2">DSM 53668</strain>
    </source>
</reference>
<dbReference type="STRING" id="927083.DB32_006755"/>
<gene>
    <name evidence="1" type="ORF">DB32_006755</name>
</gene>
<proteinExistence type="predicted"/>